<protein>
    <submittedName>
        <fullName evidence="2">Uncharacterized protein</fullName>
    </submittedName>
</protein>
<reference evidence="2" key="1">
    <citation type="submission" date="2016-04" db="EMBL/GenBank/DDBJ databases">
        <authorList>
            <person name="Evans L.H."/>
            <person name="Alamgir A."/>
            <person name="Owens N."/>
            <person name="Weber N.D."/>
            <person name="Virtaneva K."/>
            <person name="Barbian K."/>
            <person name="Babar A."/>
            <person name="Rosenke K."/>
        </authorList>
    </citation>
    <scope>NUCLEOTIDE SEQUENCE</scope>
    <source>
        <strain evidence="2">92-2</strain>
    </source>
</reference>
<dbReference type="EMBL" id="FLUP01000001">
    <property type="protein sequence ID" value="SBW02284.1"/>
    <property type="molecule type" value="Genomic_DNA"/>
</dbReference>
<sequence>MPDSGSQGSRYGPFPDGCSDQSWLPHEAELAALVGADAADPVVGVGAGAALAALFPESDADAEAFSPAVPPEAGAEEPPEVSEEEAVEPPSSLTPLR</sequence>
<evidence type="ECO:0000313" key="2">
    <source>
        <dbReference type="EMBL" id="SBW02284.1"/>
    </source>
</evidence>
<organism evidence="2">
    <name type="scientific">uncultured Desulfovibrio sp</name>
    <dbReference type="NCBI Taxonomy" id="167968"/>
    <lineage>
        <taxon>Bacteria</taxon>
        <taxon>Pseudomonadati</taxon>
        <taxon>Thermodesulfobacteriota</taxon>
        <taxon>Desulfovibrionia</taxon>
        <taxon>Desulfovibrionales</taxon>
        <taxon>Desulfovibrionaceae</taxon>
        <taxon>Desulfovibrio</taxon>
        <taxon>environmental samples</taxon>
    </lineage>
</organism>
<gene>
    <name evidence="2" type="ORF">KM92DES2_11636</name>
</gene>
<evidence type="ECO:0000256" key="1">
    <source>
        <dbReference type="SAM" id="MobiDB-lite"/>
    </source>
</evidence>
<feature type="region of interest" description="Disordered" evidence="1">
    <location>
        <begin position="1"/>
        <end position="22"/>
    </location>
</feature>
<accession>A0A212JS33</accession>
<feature type="compositionally biased region" description="Acidic residues" evidence="1">
    <location>
        <begin position="74"/>
        <end position="87"/>
    </location>
</feature>
<feature type="region of interest" description="Disordered" evidence="1">
    <location>
        <begin position="62"/>
        <end position="97"/>
    </location>
</feature>
<proteinExistence type="predicted"/>
<dbReference type="AlphaFoldDB" id="A0A212JS33"/>
<name>A0A212JS33_9BACT</name>